<organism evidence="5 6">
    <name type="scientific">Acinetobacter sichuanensis</name>
    <dbReference type="NCBI Taxonomy" id="2136183"/>
    <lineage>
        <taxon>Bacteria</taxon>
        <taxon>Pseudomonadati</taxon>
        <taxon>Pseudomonadota</taxon>
        <taxon>Gammaproteobacteria</taxon>
        <taxon>Moraxellales</taxon>
        <taxon>Moraxellaceae</taxon>
        <taxon>Acinetobacter</taxon>
    </lineage>
</organism>
<evidence type="ECO:0000256" key="1">
    <source>
        <dbReference type="ARBA" id="ARBA00022723"/>
    </source>
</evidence>
<evidence type="ECO:0000313" key="5">
    <source>
        <dbReference type="EMBL" id="MFC2996415.1"/>
    </source>
</evidence>
<accession>A0ABV7BJS1</accession>
<dbReference type="Gene3D" id="3.90.180.10">
    <property type="entry name" value="Medium-chain alcohol dehydrogenases, catalytic domain"/>
    <property type="match status" value="1"/>
</dbReference>
<dbReference type="InterPro" id="IPR013149">
    <property type="entry name" value="ADH-like_C"/>
</dbReference>
<name>A0ABV7BJS1_9GAMM</name>
<dbReference type="Pfam" id="PF00107">
    <property type="entry name" value="ADH_zinc_N"/>
    <property type="match status" value="1"/>
</dbReference>
<sequence length="168" mass="17846">MQGIGGLGHLALQYAHKMGFKVVAIGRGDDISNEVKKLGAHIYIDTHTQDTIAELQKLGGAKLILTTLGNASVVSPLIAGLEPKGKLILLGAGKDPLSLSSGKLVVGEHIVQGSLTGTPYDTEKTLDFSLFANIRPEIETVSLEGVNDALQRLKAGDVKFRFVIQMNT</sequence>
<evidence type="ECO:0000256" key="3">
    <source>
        <dbReference type="ARBA" id="ARBA00023002"/>
    </source>
</evidence>
<reference evidence="6" key="1">
    <citation type="journal article" date="2019" name="Int. J. Syst. Evol. Microbiol.">
        <title>The Global Catalogue of Microorganisms (GCM) 10K type strain sequencing project: providing services to taxonomists for standard genome sequencing and annotation.</title>
        <authorList>
            <consortium name="The Broad Institute Genomics Platform"/>
            <consortium name="The Broad Institute Genome Sequencing Center for Infectious Disease"/>
            <person name="Wu L."/>
            <person name="Ma J."/>
        </authorList>
    </citation>
    <scope>NUCLEOTIDE SEQUENCE [LARGE SCALE GENOMIC DNA]</scope>
    <source>
        <strain evidence="6">KCTC 62575</strain>
    </source>
</reference>
<proteinExistence type="predicted"/>
<dbReference type="PANTHER" id="PTHR42683">
    <property type="entry name" value="ALDEHYDE REDUCTASE"/>
    <property type="match status" value="1"/>
</dbReference>
<evidence type="ECO:0000256" key="2">
    <source>
        <dbReference type="ARBA" id="ARBA00022833"/>
    </source>
</evidence>
<dbReference type="InterPro" id="IPR047109">
    <property type="entry name" value="CAD-like"/>
</dbReference>
<evidence type="ECO:0000259" key="4">
    <source>
        <dbReference type="Pfam" id="PF00107"/>
    </source>
</evidence>
<protein>
    <submittedName>
        <fullName evidence="5">Zinc-binding dehydrogenase</fullName>
    </submittedName>
</protein>
<evidence type="ECO:0000313" key="6">
    <source>
        <dbReference type="Proteomes" id="UP001595455"/>
    </source>
</evidence>
<dbReference type="Proteomes" id="UP001595455">
    <property type="component" value="Unassembled WGS sequence"/>
</dbReference>
<dbReference type="Gene3D" id="3.40.50.720">
    <property type="entry name" value="NAD(P)-binding Rossmann-like Domain"/>
    <property type="match status" value="1"/>
</dbReference>
<dbReference type="InterPro" id="IPR036291">
    <property type="entry name" value="NAD(P)-bd_dom_sf"/>
</dbReference>
<dbReference type="SUPFAM" id="SSF51735">
    <property type="entry name" value="NAD(P)-binding Rossmann-fold domains"/>
    <property type="match status" value="1"/>
</dbReference>
<keyword evidence="2" id="KW-0862">Zinc</keyword>
<keyword evidence="3" id="KW-0560">Oxidoreductase</keyword>
<dbReference type="EMBL" id="JBHRSF010000067">
    <property type="protein sequence ID" value="MFC2996415.1"/>
    <property type="molecule type" value="Genomic_DNA"/>
</dbReference>
<dbReference type="RefSeq" id="WP_228199041.1">
    <property type="nucleotide sequence ID" value="NZ_JBHRSF010000067.1"/>
</dbReference>
<keyword evidence="1" id="KW-0479">Metal-binding</keyword>
<keyword evidence="6" id="KW-1185">Reference proteome</keyword>
<feature type="domain" description="Alcohol dehydrogenase-like C-terminal" evidence="4">
    <location>
        <begin position="6"/>
        <end position="128"/>
    </location>
</feature>
<comment type="caution">
    <text evidence="5">The sequence shown here is derived from an EMBL/GenBank/DDBJ whole genome shotgun (WGS) entry which is preliminary data.</text>
</comment>
<gene>
    <name evidence="5" type="ORF">ACFODO_14310</name>
</gene>